<dbReference type="AlphaFoldDB" id="A0A317U711"/>
<comment type="caution">
    <text evidence="1">The sequence shown here is derived from an EMBL/GenBank/DDBJ whole genome shotgun (WGS) entry which is preliminary data.</text>
</comment>
<dbReference type="RefSeq" id="WP_110142114.1">
    <property type="nucleotide sequence ID" value="NZ_QHJG01000010.1"/>
</dbReference>
<evidence type="ECO:0000313" key="1">
    <source>
        <dbReference type="EMBL" id="PWY56170.1"/>
    </source>
</evidence>
<evidence type="ECO:0000313" key="2">
    <source>
        <dbReference type="EMBL" id="RUR22198.1"/>
    </source>
</evidence>
<dbReference type="Proteomes" id="UP000287374">
    <property type="component" value="Unassembled WGS sequence"/>
</dbReference>
<evidence type="ECO:0000313" key="3">
    <source>
        <dbReference type="Proteomes" id="UP000247152"/>
    </source>
</evidence>
<dbReference type="OrthoDB" id="5657115at2"/>
<organism evidence="1 3">
    <name type="scientific">Legionella qingyii</name>
    <dbReference type="NCBI Taxonomy" id="2184757"/>
    <lineage>
        <taxon>Bacteria</taxon>
        <taxon>Pseudomonadati</taxon>
        <taxon>Pseudomonadota</taxon>
        <taxon>Gammaproteobacteria</taxon>
        <taxon>Legionellales</taxon>
        <taxon>Legionellaceae</taxon>
        <taxon>Legionella</taxon>
    </lineage>
</organism>
<reference evidence="2 4" key="2">
    <citation type="submission" date="2018-12" db="EMBL/GenBank/DDBJ databases">
        <title>Legionella sp,whole genome shotgun sequence.</title>
        <authorList>
            <person name="Wu H."/>
        </authorList>
    </citation>
    <scope>NUCLEOTIDE SEQUENCE [LARGE SCALE GENOMIC DNA]</scope>
    <source>
        <strain evidence="4">km489</strain>
        <strain evidence="2">Km489</strain>
    </source>
</reference>
<dbReference type="EMBL" id="QHJG01000010">
    <property type="protein sequence ID" value="PWY56170.1"/>
    <property type="molecule type" value="Genomic_DNA"/>
</dbReference>
<protein>
    <submittedName>
        <fullName evidence="1">Uncharacterized protein</fullName>
    </submittedName>
</protein>
<accession>A0A317U711</accession>
<proteinExistence type="predicted"/>
<gene>
    <name evidence="1" type="ORF">DGG96_07455</name>
    <name evidence="2" type="ORF">ELY20_09830</name>
</gene>
<reference evidence="1 3" key="1">
    <citation type="submission" date="2018-05" db="EMBL/GenBank/DDBJ databases">
        <title>Legionella qingyii sp.nov., whole genome shotgun sequence.</title>
        <authorList>
            <person name="Wu H."/>
            <person name="Zhu Q."/>
            <person name="Hu C."/>
        </authorList>
    </citation>
    <scope>NUCLEOTIDE SEQUENCE [LARGE SCALE GENOMIC DNA]</scope>
    <source>
        <strain evidence="1 3">HEB18</strain>
    </source>
</reference>
<keyword evidence="4" id="KW-1185">Reference proteome</keyword>
<name>A0A317U711_9GAMM</name>
<sequence length="379" mass="43114">MYSKYDKLIYINLTQDQITANIDTLIIHETPAILVKIPNGSDLKILQGPEFFPGPITNQTKIYFSAHGREELQDLVLDRQKGDPNLYNLDDVATYFGKLLTNPNFKNPDITPRLTLVMCVCEGLGFAKNLQKKLLADYDLYIDVIANKNVLHEQFIKPSHERMVYLNHRETSVKGVGREYKRPHSKVLLTIDRGGSQQEIDAYELKWIENVLNGIHQQVATFNKWANFENPENFSILEGLITFCKDVDALVSLSIGKDIHLTANNLLALLQSCQKTSADPLYVQAMKFEMFQFVTKNLINEGVRYINPNMEMQEYLNALAELESQQNKMIRDEAAPNLFQAQKAIYSGLLAEASEYGIESVLDKLEQAMQSETLGMRPS</sequence>
<evidence type="ECO:0000313" key="4">
    <source>
        <dbReference type="Proteomes" id="UP000287374"/>
    </source>
</evidence>
<dbReference type="EMBL" id="RZGX01000012">
    <property type="protein sequence ID" value="RUR22198.1"/>
    <property type="molecule type" value="Genomic_DNA"/>
</dbReference>
<dbReference type="Proteomes" id="UP000247152">
    <property type="component" value="Unassembled WGS sequence"/>
</dbReference>